<keyword evidence="4" id="KW-0812">Transmembrane</keyword>
<dbReference type="GO" id="GO:0022857">
    <property type="term" value="F:transmembrane transporter activity"/>
    <property type="evidence" value="ECO:0007669"/>
    <property type="project" value="InterPro"/>
</dbReference>
<keyword evidence="4" id="KW-1133">Transmembrane helix</keyword>
<dbReference type="PANTHER" id="PTHR11360:SF177">
    <property type="entry name" value="RIBOFLAVIN TRANSPORTER MCH5"/>
    <property type="match status" value="1"/>
</dbReference>
<keyword evidence="4" id="KW-0472">Membrane</keyword>
<dbReference type="GO" id="GO:0032218">
    <property type="term" value="P:riboflavin transport"/>
    <property type="evidence" value="ECO:0007669"/>
    <property type="project" value="TreeGrafter"/>
</dbReference>
<comment type="subcellular location">
    <subcellularLocation>
        <location evidence="1">Membrane</location>
        <topology evidence="1">Multi-pass membrane protein</topology>
    </subcellularLocation>
</comment>
<keyword evidence="7" id="KW-1185">Reference proteome</keyword>
<feature type="region of interest" description="Disordered" evidence="3">
    <location>
        <begin position="1"/>
        <end position="68"/>
    </location>
</feature>
<feature type="transmembrane region" description="Helical" evidence="4">
    <location>
        <begin position="77"/>
        <end position="98"/>
    </location>
</feature>
<evidence type="ECO:0000256" key="2">
    <source>
        <dbReference type="ARBA" id="ARBA00006727"/>
    </source>
</evidence>
<evidence type="ECO:0000256" key="3">
    <source>
        <dbReference type="SAM" id="MobiDB-lite"/>
    </source>
</evidence>
<feature type="transmembrane region" description="Helical" evidence="4">
    <location>
        <begin position="236"/>
        <end position="255"/>
    </location>
</feature>
<dbReference type="PANTHER" id="PTHR11360">
    <property type="entry name" value="MONOCARBOXYLATE TRANSPORTER"/>
    <property type="match status" value="1"/>
</dbReference>
<accession>A0A7D9H0C7</accession>
<feature type="transmembrane region" description="Helical" evidence="4">
    <location>
        <begin position="325"/>
        <end position="344"/>
    </location>
</feature>
<feature type="transmembrane region" description="Helical" evidence="4">
    <location>
        <begin position="143"/>
        <end position="163"/>
    </location>
</feature>
<dbReference type="PROSITE" id="PS50850">
    <property type="entry name" value="MFS"/>
    <property type="match status" value="1"/>
</dbReference>
<sequence length="510" mass="55807">MSEDRSTNIESVHSLEEDEITQTRTKSQCHQDKETGIAKNGSFKELAHTDSASATSDSDIDQDDKPHMDYPDGGLKASTIVLACWIGFVSNFGLINSTGAIESRVQQYILTENTATEISWIFSIFSFVAFGCNLISGRLFDKYGAKTISIIGSILLVGGLFATANCRTLVEFILGFGICCGVGCALLMAPNVSVIGHYFDKHRGIAMGIAMSGASVGGIVWPLLCLGLYGKVGYTWTIRILAFAMLLLLGIYCILIDDRRKEVAQYSTELKAQRLREREKLGICEVSFSRKVANKMFLTRKLLSTAHKIQDAVDFSMLRDLTYDFLVLGVFLNEFSLLLVFTYIPTYAISENFSQSTGLLALIIVNATGVVGRYVPSYIADKYGNFNIITVSSFFMSCFIFVLWVPFGKYYGCFMTFAGLFGVACASTLVLTPLCTSEISEPQNYGKAYGTCYFFCAFGNLISLPIGMALTGSNGNYRNMAIFNGVTSAIGTIAFASARYRLGGFKLVAV</sequence>
<feature type="transmembrane region" description="Helical" evidence="4">
    <location>
        <begin position="388"/>
        <end position="408"/>
    </location>
</feature>
<feature type="transmembrane region" description="Helical" evidence="4">
    <location>
        <begin position="118"/>
        <end position="136"/>
    </location>
</feature>
<dbReference type="AlphaFoldDB" id="A0A7D9H0C7"/>
<feature type="transmembrane region" description="Helical" evidence="4">
    <location>
        <begin position="204"/>
        <end position="224"/>
    </location>
</feature>
<protein>
    <submittedName>
        <fullName evidence="6">DEBR0S2_06942g1_1</fullName>
    </submittedName>
</protein>
<feature type="transmembrane region" description="Helical" evidence="4">
    <location>
        <begin position="169"/>
        <end position="192"/>
    </location>
</feature>
<evidence type="ECO:0000256" key="1">
    <source>
        <dbReference type="ARBA" id="ARBA00004141"/>
    </source>
</evidence>
<dbReference type="InterPro" id="IPR036259">
    <property type="entry name" value="MFS_trans_sf"/>
</dbReference>
<dbReference type="InterPro" id="IPR011701">
    <property type="entry name" value="MFS"/>
</dbReference>
<name>A0A7D9H0C7_DEKBR</name>
<dbReference type="GO" id="GO:0016020">
    <property type="term" value="C:membrane"/>
    <property type="evidence" value="ECO:0007669"/>
    <property type="project" value="UniProtKB-SubCell"/>
</dbReference>
<organism evidence="6 7">
    <name type="scientific">Dekkera bruxellensis</name>
    <name type="common">Brettanomyces custersii</name>
    <dbReference type="NCBI Taxonomy" id="5007"/>
    <lineage>
        <taxon>Eukaryota</taxon>
        <taxon>Fungi</taxon>
        <taxon>Dikarya</taxon>
        <taxon>Ascomycota</taxon>
        <taxon>Saccharomycotina</taxon>
        <taxon>Pichiomycetes</taxon>
        <taxon>Pichiales</taxon>
        <taxon>Pichiaceae</taxon>
        <taxon>Brettanomyces</taxon>
    </lineage>
</organism>
<comment type="similarity">
    <text evidence="2">Belongs to the major facilitator superfamily. Monocarboxylate porter (TC 2.A.1.13) family.</text>
</comment>
<dbReference type="Proteomes" id="UP000478008">
    <property type="component" value="Unassembled WGS sequence"/>
</dbReference>
<evidence type="ECO:0000256" key="4">
    <source>
        <dbReference type="SAM" id="Phobius"/>
    </source>
</evidence>
<dbReference type="Gene3D" id="1.20.1250.20">
    <property type="entry name" value="MFS general substrate transporter like domains"/>
    <property type="match status" value="1"/>
</dbReference>
<dbReference type="SUPFAM" id="SSF103473">
    <property type="entry name" value="MFS general substrate transporter"/>
    <property type="match status" value="1"/>
</dbReference>
<feature type="transmembrane region" description="Helical" evidence="4">
    <location>
        <begin position="356"/>
        <end position="376"/>
    </location>
</feature>
<dbReference type="InterPro" id="IPR020846">
    <property type="entry name" value="MFS_dom"/>
</dbReference>
<feature type="transmembrane region" description="Helical" evidence="4">
    <location>
        <begin position="448"/>
        <end position="468"/>
    </location>
</feature>
<feature type="domain" description="Major facilitator superfamily (MFS) profile" evidence="5">
    <location>
        <begin position="79"/>
        <end position="510"/>
    </location>
</feature>
<evidence type="ECO:0000313" key="6">
    <source>
        <dbReference type="EMBL" id="VUG17428.1"/>
    </source>
</evidence>
<dbReference type="Pfam" id="PF07690">
    <property type="entry name" value="MFS_1"/>
    <property type="match status" value="1"/>
</dbReference>
<proteinExistence type="inferred from homology"/>
<feature type="transmembrane region" description="Helical" evidence="4">
    <location>
        <begin position="414"/>
        <end position="436"/>
    </location>
</feature>
<dbReference type="InterPro" id="IPR050327">
    <property type="entry name" value="Proton-linked_MCT"/>
</dbReference>
<feature type="transmembrane region" description="Helical" evidence="4">
    <location>
        <begin position="480"/>
        <end position="498"/>
    </location>
</feature>
<evidence type="ECO:0000313" key="7">
    <source>
        <dbReference type="Proteomes" id="UP000478008"/>
    </source>
</evidence>
<reference evidence="6 7" key="1">
    <citation type="submission" date="2019-07" db="EMBL/GenBank/DDBJ databases">
        <authorList>
            <person name="Friedrich A."/>
            <person name="Schacherer J."/>
        </authorList>
    </citation>
    <scope>NUCLEOTIDE SEQUENCE [LARGE SCALE GENOMIC DNA]</scope>
</reference>
<evidence type="ECO:0000259" key="5">
    <source>
        <dbReference type="PROSITE" id="PS50850"/>
    </source>
</evidence>
<dbReference type="EMBL" id="CABFWN010000002">
    <property type="protein sequence ID" value="VUG17428.1"/>
    <property type="molecule type" value="Genomic_DNA"/>
</dbReference>
<gene>
    <name evidence="6" type="ORF">DEBR0S2_06942G</name>
</gene>